<gene>
    <name evidence="1" type="ORF">TRM7615_04744</name>
</gene>
<evidence type="ECO:0000313" key="1">
    <source>
        <dbReference type="EMBL" id="SPJ31201.1"/>
    </source>
</evidence>
<name>A0A2R8CFK2_9RHOB</name>
<reference evidence="2" key="1">
    <citation type="submission" date="2018-03" db="EMBL/GenBank/DDBJ databases">
        <authorList>
            <person name="Rodrigo-Torres L."/>
            <person name="Arahal R. D."/>
            <person name="Lucena T."/>
        </authorList>
    </citation>
    <scope>NUCLEOTIDE SEQUENCE [LARGE SCALE GENOMIC DNA]</scope>
    <source>
        <strain evidence="2">CECT 7615</strain>
    </source>
</reference>
<evidence type="ECO:0000313" key="2">
    <source>
        <dbReference type="Proteomes" id="UP000244898"/>
    </source>
</evidence>
<keyword evidence="2" id="KW-1185">Reference proteome</keyword>
<organism evidence="1 2">
    <name type="scientific">Falsiruegeria mediterranea M17</name>
    <dbReference type="NCBI Taxonomy" id="1200281"/>
    <lineage>
        <taxon>Bacteria</taxon>
        <taxon>Pseudomonadati</taxon>
        <taxon>Pseudomonadota</taxon>
        <taxon>Alphaproteobacteria</taxon>
        <taxon>Rhodobacterales</taxon>
        <taxon>Roseobacteraceae</taxon>
        <taxon>Falsiruegeria</taxon>
    </lineage>
</organism>
<accession>A0A2R8CFK2</accession>
<sequence length="51" mass="5622">MLGVYADSFLTAARVAPRRKPSFPEPPEGAVVKKKSAVTRMLSQFSRKSRA</sequence>
<dbReference type="Proteomes" id="UP000244898">
    <property type="component" value="Unassembled WGS sequence"/>
</dbReference>
<protein>
    <submittedName>
        <fullName evidence="1">Uncharacterized protein</fullName>
    </submittedName>
</protein>
<dbReference type="AlphaFoldDB" id="A0A2R8CFK2"/>
<dbReference type="EMBL" id="ONZG01000018">
    <property type="protein sequence ID" value="SPJ31201.1"/>
    <property type="molecule type" value="Genomic_DNA"/>
</dbReference>
<proteinExistence type="predicted"/>